<evidence type="ECO:0000313" key="1">
    <source>
        <dbReference type="EMBL" id="KAF2210736.1"/>
    </source>
</evidence>
<name>A0A6A6FBG8_9PEZI</name>
<dbReference type="OrthoDB" id="6132182at2759"/>
<dbReference type="AlphaFoldDB" id="A0A6A6FBG8"/>
<evidence type="ECO:0000313" key="2">
    <source>
        <dbReference type="Proteomes" id="UP000799539"/>
    </source>
</evidence>
<dbReference type="EMBL" id="ML992680">
    <property type="protein sequence ID" value="KAF2210736.1"/>
    <property type="molecule type" value="Genomic_DNA"/>
</dbReference>
<dbReference type="Proteomes" id="UP000799539">
    <property type="component" value="Unassembled WGS sequence"/>
</dbReference>
<gene>
    <name evidence="1" type="ORF">CERZMDRAFT_86031</name>
</gene>
<accession>A0A6A6FBG8</accession>
<protein>
    <submittedName>
        <fullName evidence="1">Uncharacterized protein</fullName>
    </submittedName>
</protein>
<organism evidence="1 2">
    <name type="scientific">Cercospora zeae-maydis SCOH1-5</name>
    <dbReference type="NCBI Taxonomy" id="717836"/>
    <lineage>
        <taxon>Eukaryota</taxon>
        <taxon>Fungi</taxon>
        <taxon>Dikarya</taxon>
        <taxon>Ascomycota</taxon>
        <taxon>Pezizomycotina</taxon>
        <taxon>Dothideomycetes</taxon>
        <taxon>Dothideomycetidae</taxon>
        <taxon>Mycosphaerellales</taxon>
        <taxon>Mycosphaerellaceae</taxon>
        <taxon>Cercospora</taxon>
    </lineage>
</organism>
<reference evidence="1" key="1">
    <citation type="journal article" date="2020" name="Stud. Mycol.">
        <title>101 Dothideomycetes genomes: a test case for predicting lifestyles and emergence of pathogens.</title>
        <authorList>
            <person name="Haridas S."/>
            <person name="Albert R."/>
            <person name="Binder M."/>
            <person name="Bloem J."/>
            <person name="Labutti K."/>
            <person name="Salamov A."/>
            <person name="Andreopoulos B."/>
            <person name="Baker S."/>
            <person name="Barry K."/>
            <person name="Bills G."/>
            <person name="Bluhm B."/>
            <person name="Cannon C."/>
            <person name="Castanera R."/>
            <person name="Culley D."/>
            <person name="Daum C."/>
            <person name="Ezra D."/>
            <person name="Gonzalez J."/>
            <person name="Henrissat B."/>
            <person name="Kuo A."/>
            <person name="Liang C."/>
            <person name="Lipzen A."/>
            <person name="Lutzoni F."/>
            <person name="Magnuson J."/>
            <person name="Mondo S."/>
            <person name="Nolan M."/>
            <person name="Ohm R."/>
            <person name="Pangilinan J."/>
            <person name="Park H.-J."/>
            <person name="Ramirez L."/>
            <person name="Alfaro M."/>
            <person name="Sun H."/>
            <person name="Tritt A."/>
            <person name="Yoshinaga Y."/>
            <person name="Zwiers L.-H."/>
            <person name="Turgeon B."/>
            <person name="Goodwin S."/>
            <person name="Spatafora J."/>
            <person name="Crous P."/>
            <person name="Grigoriev I."/>
        </authorList>
    </citation>
    <scope>NUCLEOTIDE SEQUENCE</scope>
    <source>
        <strain evidence="1">SCOH1-5</strain>
    </source>
</reference>
<sequence length="456" mass="49306">MSGSFAASQRARLSLNAPPRPVSTRRQSRSLHERRWHSVVVRSRLGCRASICPASCQCLPAIRDNENAPSPSSLTGLFIARVWKSAVCSLRSCPSRSVPSVVGATSLVPDDHSERRGGIYVCDVCNSFATLEVRLSAECDATRLSSFPLAHTHHLSKDPTYGSVGSRNSILHHSANSCSFKKTTALQDGAGSTSRTVPASCTLDHRHVAYRSHTFKTAFAYPRAGASGVAITQDAFTPAFKWPKRVSVQVPSAASRLPNLTCPHTLNSTGQLSSTADNGTARDGFDGWGFDRNGLAARAYSKHHRNLNDEIEPDFRLAPNGNVERDHFCCGLKCTCWNSIPEWTADTCVGCGTKFEDGDPTRDAAGSQIGLCKACDDYVAVDATGFVKLPVWERPGLLGLAEMIARIEEEGVSQLKTLCGDALIGREHSICAKVSAKNTTNSSRYYDIANPFITSR</sequence>
<keyword evidence="2" id="KW-1185">Reference proteome</keyword>
<proteinExistence type="predicted"/>